<dbReference type="AlphaFoldDB" id="A0A1A8TPD4"/>
<dbReference type="Gene3D" id="3.40.630.30">
    <property type="match status" value="1"/>
</dbReference>
<dbReference type="GO" id="GO:0016747">
    <property type="term" value="F:acyltransferase activity, transferring groups other than amino-acyl groups"/>
    <property type="evidence" value="ECO:0007669"/>
    <property type="project" value="InterPro"/>
</dbReference>
<protein>
    <recommendedName>
        <fullName evidence="1">N-acetyltransferase domain-containing protein</fullName>
    </recommendedName>
</protein>
<reference evidence="2 3" key="1">
    <citation type="submission" date="2016-06" db="EMBL/GenBank/DDBJ databases">
        <authorList>
            <person name="Kjaerup R.B."/>
            <person name="Dalgaard T.S."/>
            <person name="Juul-Madsen H.R."/>
        </authorList>
    </citation>
    <scope>NUCLEOTIDE SEQUENCE [LARGE SCALE GENOMIC DNA]</scope>
    <source>
        <strain evidence="2 3">CECT 8886</strain>
    </source>
</reference>
<dbReference type="InterPro" id="IPR000182">
    <property type="entry name" value="GNAT_dom"/>
</dbReference>
<dbReference type="Pfam" id="PF00583">
    <property type="entry name" value="Acetyltransf_1"/>
    <property type="match status" value="1"/>
</dbReference>
<evidence type="ECO:0000313" key="2">
    <source>
        <dbReference type="EMBL" id="SBS34904.1"/>
    </source>
</evidence>
<dbReference type="RefSeq" id="WP_067018211.1">
    <property type="nucleotide sequence ID" value="NZ_FLOB01000008.1"/>
</dbReference>
<sequence length="199" mass="23121">MLTFQSLSGSQLTQYISQLAELRMRVFRDFPYLYDGDLAYEARYLKTYIDAPNSVIVLAFDSDKVVGASTGVPLRHETAEVKQPFVDAGFNIDEIFYCGESVLLSEYRGQGAGVAFFEHRETHGKALAGIKYSCFCGVQRPEDHPARPADYQPLDTFWQHRGYEKRPELMTYFSWKDRGDHEETRKPMIFWMKSLYEYF</sequence>
<dbReference type="PROSITE" id="PS51186">
    <property type="entry name" value="GNAT"/>
    <property type="match status" value="1"/>
</dbReference>
<organism evidence="2 3">
    <name type="scientific">Marinomonas spartinae</name>
    <dbReference type="NCBI Taxonomy" id="1792290"/>
    <lineage>
        <taxon>Bacteria</taxon>
        <taxon>Pseudomonadati</taxon>
        <taxon>Pseudomonadota</taxon>
        <taxon>Gammaproteobacteria</taxon>
        <taxon>Oceanospirillales</taxon>
        <taxon>Oceanospirillaceae</taxon>
        <taxon>Marinomonas</taxon>
    </lineage>
</organism>
<proteinExistence type="predicted"/>
<dbReference type="STRING" id="1792290.MSP8886_03206"/>
<feature type="domain" description="N-acetyltransferase" evidence="1">
    <location>
        <begin position="17"/>
        <end position="193"/>
    </location>
</feature>
<dbReference type="InterPro" id="IPR016181">
    <property type="entry name" value="Acyl_CoA_acyltransferase"/>
</dbReference>
<evidence type="ECO:0000313" key="3">
    <source>
        <dbReference type="Proteomes" id="UP000092544"/>
    </source>
</evidence>
<dbReference type="EMBL" id="FLOB01000008">
    <property type="protein sequence ID" value="SBS34904.1"/>
    <property type="molecule type" value="Genomic_DNA"/>
</dbReference>
<dbReference type="OrthoDB" id="187903at2"/>
<dbReference type="SUPFAM" id="SSF55729">
    <property type="entry name" value="Acyl-CoA N-acyltransferases (Nat)"/>
    <property type="match status" value="1"/>
</dbReference>
<accession>A0A1A8TPD4</accession>
<gene>
    <name evidence="2" type="ORF">MSP8886_03206</name>
</gene>
<name>A0A1A8TPD4_9GAMM</name>
<dbReference type="Proteomes" id="UP000092544">
    <property type="component" value="Unassembled WGS sequence"/>
</dbReference>
<evidence type="ECO:0000259" key="1">
    <source>
        <dbReference type="PROSITE" id="PS51186"/>
    </source>
</evidence>
<keyword evidence="3" id="KW-1185">Reference proteome</keyword>